<keyword evidence="5 6" id="KW-0472">Membrane</keyword>
<organism evidence="7 8">
    <name type="scientific">Sulfobacillus thermotolerans</name>
    <dbReference type="NCBI Taxonomy" id="338644"/>
    <lineage>
        <taxon>Bacteria</taxon>
        <taxon>Bacillati</taxon>
        <taxon>Bacillota</taxon>
        <taxon>Clostridia</taxon>
        <taxon>Eubacteriales</taxon>
        <taxon>Clostridiales Family XVII. Incertae Sedis</taxon>
        <taxon>Sulfobacillus</taxon>
    </lineage>
</organism>
<dbReference type="InterPro" id="IPR001851">
    <property type="entry name" value="ABC_transp_permease"/>
</dbReference>
<dbReference type="Proteomes" id="UP000325292">
    <property type="component" value="Chromosome"/>
</dbReference>
<protein>
    <submittedName>
        <fullName evidence="7">Sugar ABC transporter permease</fullName>
    </submittedName>
</protein>
<feature type="transmembrane region" description="Helical" evidence="6">
    <location>
        <begin position="243"/>
        <end position="276"/>
    </location>
</feature>
<dbReference type="CDD" id="cd06579">
    <property type="entry name" value="TM_PBP1_transp_AraH_like"/>
    <property type="match status" value="1"/>
</dbReference>
<feature type="transmembrane region" description="Helical" evidence="6">
    <location>
        <begin position="12"/>
        <end position="32"/>
    </location>
</feature>
<sequence>MKRTRHIPKEMGIFSVLVVVYLLFGLLAPTFMTTSNTFTLLLNGSVVALLAIGETFVLLTAGIDLSVGAGIALSGVVAAIAIQHGLPWYVGVLLALASTTLIGLFNGVVIHYVKVPPFIVTFATMGVASSIPLILTNATPIPITSNTFSFIGQGFIGPIPFAVLLLAVVAIIAHLILSRTVFGLHVYSVGGNRESARLAGVNTAKVDVVVYMVSGLMAGLGGLVDASRLMSGYPTAGSGTSLFFSISAAVVGGVSLFGGVGTILGAIIGAVLIAVVSDGMDIMNVSSYWQPLVIGLIILVGVTIDTLRVAQSQRVSFREVFVARFTRRAVDHAAGEAKSASK</sequence>
<feature type="transmembrane region" description="Helical" evidence="6">
    <location>
        <begin position="288"/>
        <end position="307"/>
    </location>
</feature>
<dbReference type="Pfam" id="PF02653">
    <property type="entry name" value="BPD_transp_2"/>
    <property type="match status" value="1"/>
</dbReference>
<evidence type="ECO:0000256" key="6">
    <source>
        <dbReference type="SAM" id="Phobius"/>
    </source>
</evidence>
<evidence type="ECO:0000256" key="4">
    <source>
        <dbReference type="ARBA" id="ARBA00022989"/>
    </source>
</evidence>
<evidence type="ECO:0000256" key="2">
    <source>
        <dbReference type="ARBA" id="ARBA00022475"/>
    </source>
</evidence>
<feature type="transmembrane region" description="Helical" evidence="6">
    <location>
        <begin position="38"/>
        <end position="58"/>
    </location>
</feature>
<evidence type="ECO:0000256" key="1">
    <source>
        <dbReference type="ARBA" id="ARBA00004651"/>
    </source>
</evidence>
<keyword evidence="2" id="KW-1003">Cell membrane</keyword>
<keyword evidence="3 6" id="KW-0812">Transmembrane</keyword>
<dbReference type="EMBL" id="CP019454">
    <property type="protein sequence ID" value="AUW94326.1"/>
    <property type="molecule type" value="Genomic_DNA"/>
</dbReference>
<name>A0ABM6RSD9_9FIRM</name>
<accession>A0ABM6RSD9</accession>
<feature type="transmembrane region" description="Helical" evidence="6">
    <location>
        <begin position="117"/>
        <end position="135"/>
    </location>
</feature>
<keyword evidence="8" id="KW-1185">Reference proteome</keyword>
<comment type="subcellular location">
    <subcellularLocation>
        <location evidence="1">Cell membrane</location>
        <topology evidence="1">Multi-pass membrane protein</topology>
    </subcellularLocation>
</comment>
<evidence type="ECO:0000313" key="7">
    <source>
        <dbReference type="EMBL" id="AUW94326.1"/>
    </source>
</evidence>
<evidence type="ECO:0000256" key="5">
    <source>
        <dbReference type="ARBA" id="ARBA00023136"/>
    </source>
</evidence>
<feature type="transmembrane region" description="Helical" evidence="6">
    <location>
        <begin position="88"/>
        <end position="110"/>
    </location>
</feature>
<feature type="transmembrane region" description="Helical" evidence="6">
    <location>
        <begin position="155"/>
        <end position="177"/>
    </location>
</feature>
<proteinExistence type="predicted"/>
<dbReference type="PANTHER" id="PTHR32196">
    <property type="entry name" value="ABC TRANSPORTER PERMEASE PROTEIN YPHD-RELATED-RELATED"/>
    <property type="match status" value="1"/>
</dbReference>
<evidence type="ECO:0000256" key="3">
    <source>
        <dbReference type="ARBA" id="ARBA00022692"/>
    </source>
</evidence>
<feature type="transmembrane region" description="Helical" evidence="6">
    <location>
        <begin position="65"/>
        <end position="82"/>
    </location>
</feature>
<keyword evidence="4 6" id="KW-1133">Transmembrane helix</keyword>
<gene>
    <name evidence="7" type="ORF">BXT84_10565</name>
</gene>
<evidence type="ECO:0000313" key="8">
    <source>
        <dbReference type="Proteomes" id="UP000325292"/>
    </source>
</evidence>
<reference evidence="7 8" key="1">
    <citation type="journal article" date="2019" name="Sci. Rep.">
        <title>Sulfobacillus thermotolerans: new insights into resistance and metabolic capacities of acidophilic chemolithotrophs.</title>
        <authorList>
            <person name="Panyushkina A.E."/>
            <person name="Babenko V.V."/>
            <person name="Nikitina A.S."/>
            <person name="Selezneva O.V."/>
            <person name="Tsaplina I.A."/>
            <person name="Letarova M.A."/>
            <person name="Kostryukova E.S."/>
            <person name="Letarov A.V."/>
        </authorList>
    </citation>
    <scope>NUCLEOTIDE SEQUENCE [LARGE SCALE GENOMIC DNA]</scope>
    <source>
        <strain evidence="7 8">Kr1</strain>
    </source>
</reference>